<proteinExistence type="predicted"/>
<sequence length="46" mass="5166">METETCTNCLATLILDEDNNVWLHVITNEPECDPEDSPGTVGEPRY</sequence>
<dbReference type="RefSeq" id="YP_010675754.1">
    <property type="nucleotide sequence ID" value="NC_071006.1"/>
</dbReference>
<name>A0AAE7XH20_9CAUD</name>
<evidence type="ECO:0000313" key="2">
    <source>
        <dbReference type="Proteomes" id="UP000827561"/>
    </source>
</evidence>
<organism evidence="1 2">
    <name type="scientific">Gordonia phage ChisanaKitsune</name>
    <dbReference type="NCBI Taxonomy" id="2871538"/>
    <lineage>
        <taxon>Viruses</taxon>
        <taxon>Duplodnaviria</taxon>
        <taxon>Heunggongvirae</taxon>
        <taxon>Uroviricota</taxon>
        <taxon>Caudoviricetes</taxon>
        <taxon>Chidieberevirus</taxon>
        <taxon>Chidieberevirus chisanakitsune</taxon>
    </lineage>
</organism>
<dbReference type="KEGG" id="vg:77952069"/>
<evidence type="ECO:0000313" key="1">
    <source>
        <dbReference type="EMBL" id="QZE10867.1"/>
    </source>
</evidence>
<keyword evidence="2" id="KW-1185">Reference proteome</keyword>
<dbReference type="Proteomes" id="UP000827561">
    <property type="component" value="Segment"/>
</dbReference>
<dbReference type="EMBL" id="MZ820089">
    <property type="protein sequence ID" value="QZE10867.1"/>
    <property type="molecule type" value="Genomic_DNA"/>
</dbReference>
<dbReference type="GeneID" id="77952069"/>
<accession>A0AAE7XH20</accession>
<protein>
    <submittedName>
        <fullName evidence="1">Uncharacterized protein</fullName>
    </submittedName>
</protein>
<gene>
    <name evidence="1" type="primary">107</name>
    <name evidence="1" type="ORF">SEA_CHISANAKITSUNE_107</name>
</gene>
<reference evidence="1 2" key="1">
    <citation type="submission" date="2021-08" db="EMBL/GenBank/DDBJ databases">
        <authorList>
            <person name="Abebe M.A."/>
            <person name="Anderson J.Z."/>
            <person name="Burris R."/>
            <person name="Durrani M."/>
            <person name="Fetterly M.N."/>
            <person name="Fowler R.A."/>
            <person name="Friedman A."/>
            <person name="Khuong T.M."/>
            <person name="Konnor C.A."/>
            <person name="Madden B.G."/>
            <person name="Makula M.N."/>
            <person name="McTigue K."/>
            <person name="Morgan A.R."/>
            <person name="Qureshi S.I."/>
            <person name="Rainey M."/>
            <person name="Scherer A.E."/>
            <person name="Singer L."/>
            <person name="Thakar S.M."/>
            <person name="Truong P."/>
            <person name="Zaeean M.H."/>
            <person name="Balish M.F."/>
            <person name="Garlena R.A."/>
            <person name="Russell D.A."/>
            <person name="Jacobs-Sera D."/>
            <person name="Hatfull G.F."/>
        </authorList>
    </citation>
    <scope>NUCLEOTIDE SEQUENCE [LARGE SCALE GENOMIC DNA]</scope>
</reference>